<organism evidence="1 2">
    <name type="scientific">Smittium simulii</name>
    <dbReference type="NCBI Taxonomy" id="133385"/>
    <lineage>
        <taxon>Eukaryota</taxon>
        <taxon>Fungi</taxon>
        <taxon>Fungi incertae sedis</taxon>
        <taxon>Zoopagomycota</taxon>
        <taxon>Kickxellomycotina</taxon>
        <taxon>Harpellomycetes</taxon>
        <taxon>Harpellales</taxon>
        <taxon>Legeriomycetaceae</taxon>
        <taxon>Smittium</taxon>
    </lineage>
</organism>
<keyword evidence="2" id="KW-1185">Reference proteome</keyword>
<gene>
    <name evidence="1" type="ORF">BB561_004243</name>
</gene>
<reference evidence="1 2" key="1">
    <citation type="journal article" date="2018" name="MBio">
        <title>Comparative Genomics Reveals the Core Gene Toolbox for the Fungus-Insect Symbiosis.</title>
        <authorList>
            <person name="Wang Y."/>
            <person name="Stata M."/>
            <person name="Wang W."/>
            <person name="Stajich J.E."/>
            <person name="White M.M."/>
            <person name="Moncalvo J.M."/>
        </authorList>
    </citation>
    <scope>NUCLEOTIDE SEQUENCE [LARGE SCALE GENOMIC DNA]</scope>
    <source>
        <strain evidence="1 2">SWE-8-4</strain>
    </source>
</reference>
<evidence type="ECO:0000313" key="2">
    <source>
        <dbReference type="Proteomes" id="UP000245383"/>
    </source>
</evidence>
<evidence type="ECO:0000313" key="1">
    <source>
        <dbReference type="EMBL" id="PVU91734.1"/>
    </source>
</evidence>
<dbReference type="AlphaFoldDB" id="A0A2T9YHH3"/>
<protein>
    <submittedName>
        <fullName evidence="1">Uncharacterized protein</fullName>
    </submittedName>
</protein>
<comment type="caution">
    <text evidence="1">The sequence shown here is derived from an EMBL/GenBank/DDBJ whole genome shotgun (WGS) entry which is preliminary data.</text>
</comment>
<dbReference type="Proteomes" id="UP000245383">
    <property type="component" value="Unassembled WGS sequence"/>
</dbReference>
<sequence length="140" mass="16118">MDKIISPAAGRKLFRLFRLHTKQTFRNQKSIINQVYKLTVKGFRESEKYVNDKEKLAECFSQGYNTLSLIKSSITEKSHGRAMIVAITKLEELKAQQARNSNSTYKGMRPNKIFIIRDTLKYYDDALKGLSKTIGLKIPL</sequence>
<dbReference type="EMBL" id="MBFR01000187">
    <property type="protein sequence ID" value="PVU91734.1"/>
    <property type="molecule type" value="Genomic_DNA"/>
</dbReference>
<proteinExistence type="predicted"/>
<name>A0A2T9YHH3_9FUNG</name>
<accession>A0A2T9YHH3</accession>